<dbReference type="PANTHER" id="PTHR42648">
    <property type="entry name" value="TRANSPOSASE, PUTATIVE-RELATED"/>
    <property type="match status" value="1"/>
</dbReference>
<accession>A0A507C1A0</accession>
<feature type="compositionally biased region" description="Acidic residues" evidence="15">
    <location>
        <begin position="292"/>
        <end position="310"/>
    </location>
</feature>
<evidence type="ECO:0000256" key="9">
    <source>
        <dbReference type="ARBA" id="ARBA00022918"/>
    </source>
</evidence>
<comment type="caution">
    <text evidence="17">The sequence shown here is derived from an EMBL/GenBank/DDBJ whole genome shotgun (WGS) entry which is preliminary data.</text>
</comment>
<keyword evidence="12" id="KW-0511">Multifunctional enzyme</keyword>
<dbReference type="InterPro" id="IPR012337">
    <property type="entry name" value="RNaseH-like_sf"/>
</dbReference>
<dbReference type="GO" id="GO:0015074">
    <property type="term" value="P:DNA integration"/>
    <property type="evidence" value="ECO:0007669"/>
    <property type="project" value="UniProtKB-KW"/>
</dbReference>
<keyword evidence="10 17" id="KW-0239">DNA-directed DNA polymerase</keyword>
<dbReference type="Pfam" id="PF07727">
    <property type="entry name" value="RVT_2"/>
    <property type="match status" value="1"/>
</dbReference>
<name>A0A507C1A0_9FUNG</name>
<keyword evidence="4" id="KW-0479">Metal-binding</keyword>
<keyword evidence="2" id="KW-0548">Nucleotidyltransferase</keyword>
<dbReference type="Pfam" id="PF25597">
    <property type="entry name" value="SH3_retrovirus"/>
    <property type="match status" value="1"/>
</dbReference>
<evidence type="ECO:0000313" key="17">
    <source>
        <dbReference type="EMBL" id="TPX31283.1"/>
    </source>
</evidence>
<evidence type="ECO:0000256" key="4">
    <source>
        <dbReference type="ARBA" id="ARBA00022723"/>
    </source>
</evidence>
<evidence type="ECO:0000256" key="3">
    <source>
        <dbReference type="ARBA" id="ARBA00022722"/>
    </source>
</evidence>
<keyword evidence="10 17" id="KW-0808">Transferase</keyword>
<dbReference type="Gene3D" id="3.30.420.10">
    <property type="entry name" value="Ribonuclease H-like superfamily/Ribonuclease H"/>
    <property type="match status" value="1"/>
</dbReference>
<dbReference type="InterPro" id="IPR013103">
    <property type="entry name" value="RVT_2"/>
</dbReference>
<protein>
    <submittedName>
        <fullName evidence="17">DNA-directed DNA polymerase</fullName>
    </submittedName>
</protein>
<evidence type="ECO:0000256" key="15">
    <source>
        <dbReference type="SAM" id="MobiDB-lite"/>
    </source>
</evidence>
<feature type="non-terminal residue" evidence="17">
    <location>
        <position position="590"/>
    </location>
</feature>
<dbReference type="GO" id="GO:0005634">
    <property type="term" value="C:nucleus"/>
    <property type="evidence" value="ECO:0007669"/>
    <property type="project" value="UniProtKB-ARBA"/>
</dbReference>
<organism evidence="17 18">
    <name type="scientific">Synchytrium endobioticum</name>
    <dbReference type="NCBI Taxonomy" id="286115"/>
    <lineage>
        <taxon>Eukaryota</taxon>
        <taxon>Fungi</taxon>
        <taxon>Fungi incertae sedis</taxon>
        <taxon>Chytridiomycota</taxon>
        <taxon>Chytridiomycota incertae sedis</taxon>
        <taxon>Chytridiomycetes</taxon>
        <taxon>Synchytriales</taxon>
        <taxon>Synchytriaceae</taxon>
        <taxon>Synchytrium</taxon>
    </lineage>
</organism>
<dbReference type="GO" id="GO:0016787">
    <property type="term" value="F:hydrolase activity"/>
    <property type="evidence" value="ECO:0007669"/>
    <property type="project" value="UniProtKB-KW"/>
</dbReference>
<evidence type="ECO:0000256" key="1">
    <source>
        <dbReference type="ARBA" id="ARBA00022578"/>
    </source>
</evidence>
<dbReference type="GO" id="GO:0003676">
    <property type="term" value="F:nucleic acid binding"/>
    <property type="evidence" value="ECO:0007669"/>
    <property type="project" value="InterPro"/>
</dbReference>
<dbReference type="GO" id="GO:0032196">
    <property type="term" value="P:transposition"/>
    <property type="evidence" value="ECO:0007669"/>
    <property type="project" value="UniProtKB-KW"/>
</dbReference>
<dbReference type="SUPFAM" id="SSF56672">
    <property type="entry name" value="DNA/RNA polymerases"/>
    <property type="match status" value="1"/>
</dbReference>
<keyword evidence="9" id="KW-0695">RNA-directed DNA polymerase</keyword>
<evidence type="ECO:0000256" key="8">
    <source>
        <dbReference type="ARBA" id="ARBA00022908"/>
    </source>
</evidence>
<dbReference type="EMBL" id="QEAM01001071">
    <property type="protein sequence ID" value="TPX31283.1"/>
    <property type="molecule type" value="Genomic_DNA"/>
</dbReference>
<keyword evidence="8" id="KW-0229">DNA integration</keyword>
<evidence type="ECO:0000256" key="12">
    <source>
        <dbReference type="ARBA" id="ARBA00023268"/>
    </source>
</evidence>
<keyword evidence="5" id="KW-0255">Endonuclease</keyword>
<feature type="region of interest" description="Disordered" evidence="15">
    <location>
        <begin position="266"/>
        <end position="340"/>
    </location>
</feature>
<dbReference type="OrthoDB" id="5423336at2759"/>
<dbReference type="GO" id="GO:0003964">
    <property type="term" value="F:RNA-directed DNA polymerase activity"/>
    <property type="evidence" value="ECO:0007669"/>
    <property type="project" value="UniProtKB-KW"/>
</dbReference>
<dbReference type="VEuPathDB" id="FungiDB:SeMB42_g01063"/>
<evidence type="ECO:0000256" key="2">
    <source>
        <dbReference type="ARBA" id="ARBA00022695"/>
    </source>
</evidence>
<evidence type="ECO:0000256" key="11">
    <source>
        <dbReference type="ARBA" id="ARBA00023172"/>
    </source>
</evidence>
<dbReference type="GO" id="GO:0006310">
    <property type="term" value="P:DNA recombination"/>
    <property type="evidence" value="ECO:0007669"/>
    <property type="project" value="UniProtKB-KW"/>
</dbReference>
<proteinExistence type="predicted"/>
<keyword evidence="11" id="KW-0233">DNA recombination</keyword>
<dbReference type="GO" id="GO:0046872">
    <property type="term" value="F:metal ion binding"/>
    <property type="evidence" value="ECO:0007669"/>
    <property type="project" value="UniProtKB-KW"/>
</dbReference>
<evidence type="ECO:0000256" key="13">
    <source>
        <dbReference type="ARBA" id="ARBA00048173"/>
    </source>
</evidence>
<dbReference type="SUPFAM" id="SSF53098">
    <property type="entry name" value="Ribonuclease H-like"/>
    <property type="match status" value="1"/>
</dbReference>
<evidence type="ECO:0000313" key="18">
    <source>
        <dbReference type="Proteomes" id="UP000320475"/>
    </source>
</evidence>
<evidence type="ECO:0000256" key="5">
    <source>
        <dbReference type="ARBA" id="ARBA00022759"/>
    </source>
</evidence>
<dbReference type="GO" id="GO:0004519">
    <property type="term" value="F:endonuclease activity"/>
    <property type="evidence" value="ECO:0007669"/>
    <property type="project" value="UniProtKB-KW"/>
</dbReference>
<dbReference type="PANTHER" id="PTHR42648:SF11">
    <property type="entry name" value="TRANSPOSON TY4-P GAG-POL POLYPROTEIN"/>
    <property type="match status" value="1"/>
</dbReference>
<reference evidence="17 18" key="1">
    <citation type="journal article" date="2019" name="Sci. Rep.">
        <title>Comparative genomics of chytrid fungi reveal insights into the obligate biotrophic and pathogenic lifestyle of Synchytrium endobioticum.</title>
        <authorList>
            <person name="van de Vossenberg B.T.L.H."/>
            <person name="Warris S."/>
            <person name="Nguyen H.D.T."/>
            <person name="van Gent-Pelzer M.P.E."/>
            <person name="Joly D.L."/>
            <person name="van de Geest H.C."/>
            <person name="Bonants P.J.M."/>
            <person name="Smith D.S."/>
            <person name="Levesque C.A."/>
            <person name="van der Lee T.A.J."/>
        </authorList>
    </citation>
    <scope>NUCLEOTIDE SEQUENCE [LARGE SCALE GENOMIC DNA]</scope>
    <source>
        <strain evidence="17 18">LEV6574</strain>
    </source>
</reference>
<evidence type="ECO:0000256" key="10">
    <source>
        <dbReference type="ARBA" id="ARBA00022932"/>
    </source>
</evidence>
<sequence>MMLVAKDKATRYAWGFLLKKKSDVPAVVISLINQVNTKLRDPRNPSTTVFVKRIQTDMAGELTSDSFAKCLQALGIQHQITMPYKHQQNGLIERTNRTIQDRARAMIVTSGLEASFFMDALKVGVFLENRMVTSAVQGKTTPYEKWYGIPPNYDELKVFGCLAIAKDPNRRDKQDEKGVQCVFIGYDKSPFTSIRGWKLWDIESRKVFFTRTVKFFEDNNVYRPIPGFNDMPMKIHQGNLPTPKERLKKLRQLLVNESKQTDVYIEEPEAIKEKSTDIQKTSPGTPSLVENSESEDEDTDDVQVVDDDQIDPPSISSSHSSEEIVVVPDTAADRRESNDEVVATEELRNRRYVKPTKLRTTRNSNKNMNDGLYMANVALSSPLRYNDAMASPEADDWFYAMAEEYSNFKANDTWVMVDLPPGKVLMSGAWVFSHKTDDQGNQVAFKARWVCHGNRQVHGLDYQETFAPTLSLETVRVLTVMAAVRGWNVRTIDVKAAFLHATLNEEVYMSQLKGFEDGSSKVCKLLKSVYGLRQSPRAWYLTLKDWFEKRGYKFTPHEPCLYAKITPNDMIFVEIHVDDFKITSNKEDAI</sequence>
<dbReference type="GO" id="GO:0003887">
    <property type="term" value="F:DNA-directed DNA polymerase activity"/>
    <property type="evidence" value="ECO:0007669"/>
    <property type="project" value="UniProtKB-KW"/>
</dbReference>
<gene>
    <name evidence="17" type="ORF">SeLEV6574_g08549</name>
</gene>
<keyword evidence="7" id="KW-0460">Magnesium</keyword>
<feature type="domain" description="Integrase catalytic" evidence="16">
    <location>
        <begin position="1"/>
        <end position="150"/>
    </location>
</feature>
<evidence type="ECO:0000259" key="16">
    <source>
        <dbReference type="PROSITE" id="PS50994"/>
    </source>
</evidence>
<dbReference type="InterPro" id="IPR039537">
    <property type="entry name" value="Retrotran_Ty1/copia-like"/>
</dbReference>
<dbReference type="AlphaFoldDB" id="A0A507C1A0"/>
<keyword evidence="6" id="KW-0378">Hydrolase</keyword>
<evidence type="ECO:0000256" key="6">
    <source>
        <dbReference type="ARBA" id="ARBA00022801"/>
    </source>
</evidence>
<keyword evidence="3" id="KW-0540">Nuclease</keyword>
<keyword evidence="1" id="KW-0815">Transposition</keyword>
<dbReference type="PROSITE" id="PS50994">
    <property type="entry name" value="INTEGRASE"/>
    <property type="match status" value="1"/>
</dbReference>
<feature type="compositionally biased region" description="Low complexity" evidence="15">
    <location>
        <begin position="311"/>
        <end position="328"/>
    </location>
</feature>
<evidence type="ECO:0000256" key="14">
    <source>
        <dbReference type="ARBA" id="ARBA00049244"/>
    </source>
</evidence>
<dbReference type="InterPro" id="IPR043502">
    <property type="entry name" value="DNA/RNA_pol_sf"/>
</dbReference>
<comment type="catalytic activity">
    <reaction evidence="14">
        <text>DNA(n) + a 2'-deoxyribonucleoside 5'-triphosphate = DNA(n+1) + diphosphate</text>
        <dbReference type="Rhea" id="RHEA:22508"/>
        <dbReference type="Rhea" id="RHEA-COMP:17339"/>
        <dbReference type="Rhea" id="RHEA-COMP:17340"/>
        <dbReference type="ChEBI" id="CHEBI:33019"/>
        <dbReference type="ChEBI" id="CHEBI:61560"/>
        <dbReference type="ChEBI" id="CHEBI:173112"/>
        <dbReference type="EC" id="2.7.7.7"/>
    </reaction>
</comment>
<dbReference type="InterPro" id="IPR057670">
    <property type="entry name" value="SH3_retrovirus"/>
</dbReference>
<comment type="catalytic activity">
    <reaction evidence="13">
        <text>DNA(n) + a 2'-deoxyribonucleoside 5'-triphosphate = DNA(n+1) + diphosphate</text>
        <dbReference type="Rhea" id="RHEA:22508"/>
        <dbReference type="Rhea" id="RHEA-COMP:17339"/>
        <dbReference type="Rhea" id="RHEA-COMP:17340"/>
        <dbReference type="ChEBI" id="CHEBI:33019"/>
        <dbReference type="ChEBI" id="CHEBI:61560"/>
        <dbReference type="ChEBI" id="CHEBI:173112"/>
        <dbReference type="EC" id="2.7.7.49"/>
    </reaction>
</comment>
<dbReference type="Proteomes" id="UP000320475">
    <property type="component" value="Unassembled WGS sequence"/>
</dbReference>
<dbReference type="InterPro" id="IPR001584">
    <property type="entry name" value="Integrase_cat-core"/>
</dbReference>
<dbReference type="InterPro" id="IPR036397">
    <property type="entry name" value="RNaseH_sf"/>
</dbReference>
<dbReference type="VEuPathDB" id="FungiDB:SeMB42_g04387"/>
<evidence type="ECO:0000256" key="7">
    <source>
        <dbReference type="ARBA" id="ARBA00022842"/>
    </source>
</evidence>